<evidence type="ECO:0000259" key="1">
    <source>
        <dbReference type="PROSITE" id="PS50097"/>
    </source>
</evidence>
<dbReference type="Proteomes" id="UP001328107">
    <property type="component" value="Unassembled WGS sequence"/>
</dbReference>
<organism evidence="2 3">
    <name type="scientific">Pristionchus mayeri</name>
    <dbReference type="NCBI Taxonomy" id="1317129"/>
    <lineage>
        <taxon>Eukaryota</taxon>
        <taxon>Metazoa</taxon>
        <taxon>Ecdysozoa</taxon>
        <taxon>Nematoda</taxon>
        <taxon>Chromadorea</taxon>
        <taxon>Rhabditida</taxon>
        <taxon>Rhabditina</taxon>
        <taxon>Diplogasteromorpha</taxon>
        <taxon>Diplogasteroidea</taxon>
        <taxon>Neodiplogasteridae</taxon>
        <taxon>Pristionchus</taxon>
    </lineage>
</organism>
<feature type="non-terminal residue" evidence="2">
    <location>
        <position position="1"/>
    </location>
</feature>
<reference evidence="3" key="1">
    <citation type="submission" date="2022-10" db="EMBL/GenBank/DDBJ databases">
        <title>Genome assembly of Pristionchus species.</title>
        <authorList>
            <person name="Yoshida K."/>
            <person name="Sommer R.J."/>
        </authorList>
    </citation>
    <scope>NUCLEOTIDE SEQUENCE [LARGE SCALE GENOMIC DNA]</scope>
    <source>
        <strain evidence="3">RS5460</strain>
    </source>
</reference>
<dbReference type="PANTHER" id="PTHR47022">
    <property type="entry name" value="BTB AND MATH DOMAIN-CONTAINING PROTEIN 36-RELATED"/>
    <property type="match status" value="1"/>
</dbReference>
<dbReference type="EMBL" id="BTRK01000005">
    <property type="protein sequence ID" value="GMR54679.1"/>
    <property type="molecule type" value="Genomic_DNA"/>
</dbReference>
<dbReference type="PROSITE" id="PS50097">
    <property type="entry name" value="BTB"/>
    <property type="match status" value="1"/>
</dbReference>
<feature type="domain" description="BTB" evidence="1">
    <location>
        <begin position="1"/>
        <end position="59"/>
    </location>
</feature>
<gene>
    <name evidence="2" type="ORF">PMAYCL1PPCAC_24874</name>
</gene>
<keyword evidence="3" id="KW-1185">Reference proteome</keyword>
<dbReference type="PANTHER" id="PTHR47022:SF1">
    <property type="entry name" value="BTB AND MATH DOMAIN-CONTAINING PROTEIN 36-RELATED"/>
    <property type="match status" value="1"/>
</dbReference>
<feature type="non-terminal residue" evidence="2">
    <location>
        <position position="124"/>
    </location>
</feature>
<dbReference type="SUPFAM" id="SSF54695">
    <property type="entry name" value="POZ domain"/>
    <property type="match status" value="1"/>
</dbReference>
<accession>A0AAN5D1K4</accession>
<evidence type="ECO:0000313" key="3">
    <source>
        <dbReference type="Proteomes" id="UP001328107"/>
    </source>
</evidence>
<dbReference type="CDD" id="cd18186">
    <property type="entry name" value="BTB_POZ_ZBTB_KLHL-like"/>
    <property type="match status" value="1"/>
</dbReference>
<sequence>EGKEFHVCREYLSTISPVFRSMFEKSTGMGNSIELKAVKYQDCLEFLRWMYPSSVKNFEEGEMSRVIAMAKRFNVLFVIDQIATVLRSSGRCFLALKMILHFGFDVDVQFSATFNHLCDWRMED</sequence>
<dbReference type="Gene3D" id="3.30.710.10">
    <property type="entry name" value="Potassium Channel Kv1.1, Chain A"/>
    <property type="match status" value="1"/>
</dbReference>
<evidence type="ECO:0000313" key="2">
    <source>
        <dbReference type="EMBL" id="GMR54679.1"/>
    </source>
</evidence>
<protein>
    <recommendedName>
        <fullName evidence="1">BTB domain-containing protein</fullName>
    </recommendedName>
</protein>
<dbReference type="AlphaFoldDB" id="A0AAN5D1K4"/>
<comment type="caution">
    <text evidence="2">The sequence shown here is derived from an EMBL/GenBank/DDBJ whole genome shotgun (WGS) entry which is preliminary data.</text>
</comment>
<dbReference type="Pfam" id="PF00651">
    <property type="entry name" value="BTB"/>
    <property type="match status" value="1"/>
</dbReference>
<name>A0AAN5D1K4_9BILA</name>
<proteinExistence type="predicted"/>
<dbReference type="SMART" id="SM00225">
    <property type="entry name" value="BTB"/>
    <property type="match status" value="1"/>
</dbReference>
<dbReference type="InterPro" id="IPR000210">
    <property type="entry name" value="BTB/POZ_dom"/>
</dbReference>
<dbReference type="InterPro" id="IPR011333">
    <property type="entry name" value="SKP1/BTB/POZ_sf"/>
</dbReference>